<gene>
    <name evidence="3" type="ORF">JQS30_12960</name>
</gene>
<dbReference type="CDD" id="cd09008">
    <property type="entry name" value="MTAN"/>
    <property type="match status" value="1"/>
</dbReference>
<feature type="domain" description="Nucleoside phosphorylase" evidence="2">
    <location>
        <begin position="7"/>
        <end position="242"/>
    </location>
</feature>
<dbReference type="GO" id="GO:0009116">
    <property type="term" value="P:nucleoside metabolic process"/>
    <property type="evidence" value="ECO:0007669"/>
    <property type="project" value="InterPro"/>
</dbReference>
<protein>
    <submittedName>
        <fullName evidence="3">5'-methylthioadenosine/S-adenosylhomocysteine nucleosidase</fullName>
    </submittedName>
</protein>
<dbReference type="Proteomes" id="UP000662939">
    <property type="component" value="Chromosome"/>
</dbReference>
<keyword evidence="1" id="KW-0472">Membrane</keyword>
<evidence type="ECO:0000313" key="4">
    <source>
        <dbReference type="Proteomes" id="UP000662939"/>
    </source>
</evidence>
<dbReference type="InterPro" id="IPR000845">
    <property type="entry name" value="Nucleoside_phosphorylase_d"/>
</dbReference>
<name>A0A895XH51_9ACTN</name>
<dbReference type="GO" id="GO:0005829">
    <property type="term" value="C:cytosol"/>
    <property type="evidence" value="ECO:0007669"/>
    <property type="project" value="TreeGrafter"/>
</dbReference>
<dbReference type="GO" id="GO:0019284">
    <property type="term" value="P:L-methionine salvage from S-adenosylmethionine"/>
    <property type="evidence" value="ECO:0007669"/>
    <property type="project" value="TreeGrafter"/>
</dbReference>
<evidence type="ECO:0000313" key="3">
    <source>
        <dbReference type="EMBL" id="QSB04674.1"/>
    </source>
</evidence>
<keyword evidence="1" id="KW-1133">Transmembrane helix</keyword>
<dbReference type="AlphaFoldDB" id="A0A895XH51"/>
<evidence type="ECO:0000259" key="2">
    <source>
        <dbReference type="Pfam" id="PF01048"/>
    </source>
</evidence>
<dbReference type="GO" id="GO:0008782">
    <property type="term" value="F:adenosylhomocysteine nucleosidase activity"/>
    <property type="evidence" value="ECO:0007669"/>
    <property type="project" value="TreeGrafter"/>
</dbReference>
<keyword evidence="4" id="KW-1185">Reference proteome</keyword>
<keyword evidence="1" id="KW-0812">Transmembrane</keyword>
<dbReference type="KEGG" id="nav:JQS30_12960"/>
<dbReference type="Pfam" id="PF01048">
    <property type="entry name" value="PNP_UDP_1"/>
    <property type="match status" value="1"/>
</dbReference>
<dbReference type="Gene3D" id="3.40.50.1580">
    <property type="entry name" value="Nucleoside phosphorylase domain"/>
    <property type="match status" value="1"/>
</dbReference>
<dbReference type="InterPro" id="IPR035994">
    <property type="entry name" value="Nucleoside_phosphorylase_sf"/>
</dbReference>
<dbReference type="EMBL" id="CP070496">
    <property type="protein sequence ID" value="QSB04674.1"/>
    <property type="molecule type" value="Genomic_DNA"/>
</dbReference>
<dbReference type="PANTHER" id="PTHR46832:SF1">
    <property type="entry name" value="5'-METHYLTHIOADENOSINE_S-ADENOSYLHOMOCYSTEINE NUCLEOSIDASE"/>
    <property type="match status" value="1"/>
</dbReference>
<dbReference type="RefSeq" id="WP_213170670.1">
    <property type="nucleotide sequence ID" value="NZ_CP070496.1"/>
</dbReference>
<dbReference type="GO" id="GO:0008930">
    <property type="term" value="F:methylthioadenosine nucleosidase activity"/>
    <property type="evidence" value="ECO:0007669"/>
    <property type="project" value="TreeGrafter"/>
</dbReference>
<dbReference type="PANTHER" id="PTHR46832">
    <property type="entry name" value="5'-METHYLTHIOADENOSINE/S-ADENOSYLHOMOCYSTEINE NUCLEOSIDASE"/>
    <property type="match status" value="1"/>
</dbReference>
<accession>A0A895XH51</accession>
<feature type="transmembrane region" description="Helical" evidence="1">
    <location>
        <begin position="360"/>
        <end position="384"/>
    </location>
</feature>
<reference evidence="3" key="1">
    <citation type="submission" date="2021-02" db="EMBL/GenBank/DDBJ databases">
        <title>Natronoglycomyces albus gen. nov., sp. nov, a haloalkaliphilic actinobacterium from a soda solonchak soil.</title>
        <authorList>
            <person name="Sorokin D.Y."/>
            <person name="Khijniak T.V."/>
            <person name="Zakharycheva A.P."/>
            <person name="Boueva O.V."/>
            <person name="Ariskina E.V."/>
            <person name="Hahnke R.L."/>
            <person name="Bunk B."/>
            <person name="Sproer C."/>
            <person name="Schumann P."/>
            <person name="Evtushenko L.I."/>
            <person name="Kublanov I.V."/>
        </authorList>
    </citation>
    <scope>NUCLEOTIDE SEQUENCE</scope>
    <source>
        <strain evidence="3">DSM 106290</strain>
    </source>
</reference>
<organism evidence="3 4">
    <name type="scientific">Natronoglycomyces albus</name>
    <dbReference type="NCBI Taxonomy" id="2811108"/>
    <lineage>
        <taxon>Bacteria</taxon>
        <taxon>Bacillati</taxon>
        <taxon>Actinomycetota</taxon>
        <taxon>Actinomycetes</taxon>
        <taxon>Glycomycetales</taxon>
        <taxon>Glycomycetaceae</taxon>
        <taxon>Natronoglycomyces</taxon>
    </lineage>
</organism>
<evidence type="ECO:0000256" key="1">
    <source>
        <dbReference type="SAM" id="Phobius"/>
    </source>
</evidence>
<dbReference type="SUPFAM" id="SSF53167">
    <property type="entry name" value="Purine and uridine phosphorylases"/>
    <property type="match status" value="1"/>
</dbReference>
<sequence length="385" mass="40873">MIDCKSVVVLTALNLEYAAVRMHLDRLTLHVHPAGTRFERGTIRGTDCKVVLGLTGVGNQSAAVIAERAIRQFNPTAVFFVGVAGALWGTPLGDIVVASRVYAYHGGTSEDDGLKTRPRSWEANHSIDQLAKSLARSSDWTARLPSEVEHPKVHFGPIAAGEIVQNSRISREAQWIRERFNDATAIEMEAAGVSQAGHLNETTPVAIVRGISDFADGTKGSNNDGTWQPRAAANASAFAIQLAEDLITQRTETMTSTMPEPRTTTAGTVYNISSGPVGIQASSVSGSTVTMNSGPGHDTPRDPLSVLVELRTCLDRDRSNGEVDDDTYEAAKDELETAESGLKEAGDRGKKKSFLALKRLSGLVAGTTSAAAHVTLVIAALGGLT</sequence>
<proteinExistence type="predicted"/>